<accession>A0A852RGY2</accession>
<evidence type="ECO:0000256" key="2">
    <source>
        <dbReference type="ARBA" id="ARBA00005989"/>
    </source>
</evidence>
<evidence type="ECO:0000313" key="6">
    <source>
        <dbReference type="EMBL" id="NYD28606.1"/>
    </source>
</evidence>
<dbReference type="InterPro" id="IPR034981">
    <property type="entry name" value="Imelysin-like_EfeO/Algp7"/>
</dbReference>
<sequence length="399" mass="42683">MRTKTLLASVAALAVAPMLAACTENASSGDDGGKGADARALTVGSSADGCELSATKAPAGTLSFDVTNTGSDVTEFYLLGSDGLRIVGEVENIGPNLTKKLTVNVPEGDYFTACKPGMVGEGIRAPFTVTHSDDEQQVSASDQELIDQAQANYRSYVQDQSGQLLEKTKQFVELYEAGKDDEARALYPVAREHWERIETVAESFGDLDPKTDAREADVDLAAGEKWTGWHRIEKDLWPQDAKGYTALTPAERTTYGDDLLANVTELDGRIRATGADALTYPIDAIANGSIGLLEEVANGKITGEEEAWSHTDLWDFQANVDGARVAYEGVQGLLEGKDPALAKELTAKFDALQAVLDEYRDGDGFVLYTALEPADTKKMTDAVNALSEPLSRLTAAVTS</sequence>
<dbReference type="Proteomes" id="UP000582231">
    <property type="component" value="Unassembled WGS sequence"/>
</dbReference>
<feature type="signal peptide" evidence="4">
    <location>
        <begin position="1"/>
        <end position="20"/>
    </location>
</feature>
<evidence type="ECO:0000256" key="1">
    <source>
        <dbReference type="ARBA" id="ARBA00004196"/>
    </source>
</evidence>
<dbReference type="GO" id="GO:0030313">
    <property type="term" value="C:cell envelope"/>
    <property type="evidence" value="ECO:0007669"/>
    <property type="project" value="UniProtKB-SubCell"/>
</dbReference>
<organism evidence="6 7">
    <name type="scientific">Nocardioides kongjuensis</name>
    <dbReference type="NCBI Taxonomy" id="349522"/>
    <lineage>
        <taxon>Bacteria</taxon>
        <taxon>Bacillati</taxon>
        <taxon>Actinomycetota</taxon>
        <taxon>Actinomycetes</taxon>
        <taxon>Propionibacteriales</taxon>
        <taxon>Nocardioidaceae</taxon>
        <taxon>Nocardioides</taxon>
    </lineage>
</organism>
<dbReference type="Gene3D" id="1.20.1420.20">
    <property type="entry name" value="M75 peptidase, HXXE motif"/>
    <property type="match status" value="1"/>
</dbReference>
<evidence type="ECO:0000313" key="7">
    <source>
        <dbReference type="Proteomes" id="UP000582231"/>
    </source>
</evidence>
<evidence type="ECO:0000259" key="5">
    <source>
        <dbReference type="Pfam" id="PF09375"/>
    </source>
</evidence>
<dbReference type="NCBIfam" id="NF041757">
    <property type="entry name" value="EfeO"/>
    <property type="match status" value="1"/>
</dbReference>
<evidence type="ECO:0000256" key="4">
    <source>
        <dbReference type="SAM" id="SignalP"/>
    </source>
</evidence>
<dbReference type="CDD" id="cd14656">
    <property type="entry name" value="Imelysin-like_EfeO"/>
    <property type="match status" value="1"/>
</dbReference>
<dbReference type="AlphaFoldDB" id="A0A852RGY2"/>
<dbReference type="Pfam" id="PF09375">
    <property type="entry name" value="Peptidase_M75"/>
    <property type="match status" value="1"/>
</dbReference>
<dbReference type="InterPro" id="IPR038352">
    <property type="entry name" value="Imelysin_sf"/>
</dbReference>
<dbReference type="PROSITE" id="PS51257">
    <property type="entry name" value="PROKAR_LIPOPROTEIN"/>
    <property type="match status" value="1"/>
</dbReference>
<comment type="subcellular location">
    <subcellularLocation>
        <location evidence="1">Cell envelope</location>
    </subcellularLocation>
</comment>
<comment type="similarity">
    <text evidence="2">Belongs to the EfeM/EfeO family.</text>
</comment>
<keyword evidence="3 4" id="KW-0732">Signal</keyword>
<name>A0A852RGY2_9ACTN</name>
<dbReference type="InterPro" id="IPR018976">
    <property type="entry name" value="Imelysin-like"/>
</dbReference>
<feature type="chain" id="PRO_5038712879" evidence="4">
    <location>
        <begin position="21"/>
        <end position="399"/>
    </location>
</feature>
<dbReference type="EMBL" id="JACCBF010000001">
    <property type="protein sequence ID" value="NYD28606.1"/>
    <property type="molecule type" value="Genomic_DNA"/>
</dbReference>
<dbReference type="InterPro" id="IPR050894">
    <property type="entry name" value="EfeM/EfeO_iron_uptake"/>
</dbReference>
<dbReference type="RefSeq" id="WP_179724662.1">
    <property type="nucleotide sequence ID" value="NZ_BAABEF010000001.1"/>
</dbReference>
<evidence type="ECO:0000256" key="3">
    <source>
        <dbReference type="ARBA" id="ARBA00022729"/>
    </source>
</evidence>
<feature type="domain" description="Imelysin-like" evidence="5">
    <location>
        <begin position="149"/>
        <end position="393"/>
    </location>
</feature>
<comment type="caution">
    <text evidence="6">The sequence shown here is derived from an EMBL/GenBank/DDBJ whole genome shotgun (WGS) entry which is preliminary data.</text>
</comment>
<reference evidence="6 7" key="1">
    <citation type="submission" date="2020-07" db="EMBL/GenBank/DDBJ databases">
        <title>Sequencing the genomes of 1000 actinobacteria strains.</title>
        <authorList>
            <person name="Klenk H.-P."/>
        </authorList>
    </citation>
    <scope>NUCLEOTIDE SEQUENCE [LARGE SCALE GENOMIC DNA]</scope>
    <source>
        <strain evidence="6 7">DSM 19082</strain>
    </source>
</reference>
<gene>
    <name evidence="6" type="ORF">BJ958_000152</name>
</gene>
<proteinExistence type="inferred from homology"/>
<keyword evidence="7" id="KW-1185">Reference proteome</keyword>
<dbReference type="PANTHER" id="PTHR39192">
    <property type="entry name" value="IRON UPTAKE SYSTEM COMPONENT EFEO"/>
    <property type="match status" value="1"/>
</dbReference>
<dbReference type="InterPro" id="IPR053377">
    <property type="entry name" value="Iron_uptake_EfeM/EfeO"/>
</dbReference>
<protein>
    <submittedName>
        <fullName evidence="6">Iron uptake system component EfeO</fullName>
    </submittedName>
</protein>
<dbReference type="PANTHER" id="PTHR39192:SF1">
    <property type="entry name" value="IRON UPTAKE SYSTEM COMPONENT EFEO"/>
    <property type="match status" value="1"/>
</dbReference>